<dbReference type="InterPro" id="IPR019774">
    <property type="entry name" value="Aromatic-AA_hydroxylase_C"/>
</dbReference>
<evidence type="ECO:0000256" key="6">
    <source>
        <dbReference type="ARBA" id="ARBA00023033"/>
    </source>
</evidence>
<dbReference type="PANTHER" id="PTHR11473">
    <property type="entry name" value="AROMATIC AMINO ACID HYDROXYLASE"/>
    <property type="match status" value="1"/>
</dbReference>
<keyword evidence="5 7" id="KW-0408">Iron</keyword>
<keyword evidence="6" id="KW-0503">Monooxygenase</keyword>
<evidence type="ECO:0000256" key="3">
    <source>
        <dbReference type="ARBA" id="ARBA00022723"/>
    </source>
</evidence>
<keyword evidence="3 7" id="KW-0479">Metal-binding</keyword>
<dbReference type="CDD" id="cd00361">
    <property type="entry name" value="arom_aa_hydroxylase"/>
    <property type="match status" value="1"/>
</dbReference>
<evidence type="ECO:0000256" key="5">
    <source>
        <dbReference type="ARBA" id="ARBA00023004"/>
    </source>
</evidence>
<keyword evidence="8" id="KW-0175">Coiled coil</keyword>
<gene>
    <name evidence="10" type="ORF">FZC84_16775</name>
</gene>
<evidence type="ECO:0000256" key="1">
    <source>
        <dbReference type="ARBA" id="ARBA00001954"/>
    </source>
</evidence>
<dbReference type="EMBL" id="VTEG01000014">
    <property type="protein sequence ID" value="TYR98060.1"/>
    <property type="molecule type" value="Genomic_DNA"/>
</dbReference>
<feature type="binding site" evidence="7">
    <location>
        <position position="131"/>
    </location>
    <ligand>
        <name>Fe cation</name>
        <dbReference type="ChEBI" id="CHEBI:24875"/>
    </ligand>
</feature>
<evidence type="ECO:0000313" key="11">
    <source>
        <dbReference type="Proteomes" id="UP000325182"/>
    </source>
</evidence>
<evidence type="ECO:0000256" key="7">
    <source>
        <dbReference type="PIRSR" id="PIRSR601273-2"/>
    </source>
</evidence>
<evidence type="ECO:0000313" key="10">
    <source>
        <dbReference type="EMBL" id="TYR98060.1"/>
    </source>
</evidence>
<evidence type="ECO:0000256" key="2">
    <source>
        <dbReference type="ARBA" id="ARBA00009712"/>
    </source>
</evidence>
<dbReference type="InterPro" id="IPR036329">
    <property type="entry name" value="Aro-AA_hydroxylase_C_sf"/>
</dbReference>
<dbReference type="GO" id="GO:0005506">
    <property type="term" value="F:iron ion binding"/>
    <property type="evidence" value="ECO:0007669"/>
    <property type="project" value="InterPro"/>
</dbReference>
<keyword evidence="4" id="KW-0560">Oxidoreductase</keyword>
<dbReference type="InterPro" id="IPR001273">
    <property type="entry name" value="ArAA_hydroxylase"/>
</dbReference>
<evidence type="ECO:0000256" key="8">
    <source>
        <dbReference type="SAM" id="Coils"/>
    </source>
</evidence>
<organism evidence="10 11">
    <name type="scientific">Rossellomorea vietnamensis</name>
    <dbReference type="NCBI Taxonomy" id="218284"/>
    <lineage>
        <taxon>Bacteria</taxon>
        <taxon>Bacillati</taxon>
        <taxon>Bacillota</taxon>
        <taxon>Bacilli</taxon>
        <taxon>Bacillales</taxon>
        <taxon>Bacillaceae</taxon>
        <taxon>Rossellomorea</taxon>
    </lineage>
</organism>
<dbReference type="GO" id="GO:0016714">
    <property type="term" value="F:oxidoreductase activity, acting on paired donors, with incorporation or reduction of molecular oxygen, reduced pteridine as one donor, and incorporation of one atom of oxygen"/>
    <property type="evidence" value="ECO:0007669"/>
    <property type="project" value="InterPro"/>
</dbReference>
<dbReference type="NCBIfam" id="NF010657">
    <property type="entry name" value="PRK14056.1"/>
    <property type="match status" value="1"/>
</dbReference>
<dbReference type="Gene3D" id="1.10.800.10">
    <property type="entry name" value="Aromatic amino acid hydroxylase"/>
    <property type="match status" value="1"/>
</dbReference>
<name>A0A5D4MAR1_9BACI</name>
<dbReference type="PRINTS" id="PR00372">
    <property type="entry name" value="FYWHYDRXLASE"/>
</dbReference>
<protein>
    <submittedName>
        <fullName evidence="10">Aromatic amino acid hydroxylase</fullName>
    </submittedName>
</protein>
<dbReference type="PANTHER" id="PTHR11473:SF24">
    <property type="entry name" value="PHENYLALANINE-4-HYDROXYLASE"/>
    <property type="match status" value="1"/>
</dbReference>
<dbReference type="AlphaFoldDB" id="A0A5D4MAR1"/>
<dbReference type="PROSITE" id="PS51410">
    <property type="entry name" value="BH4_AAA_HYDROXYL_2"/>
    <property type="match status" value="1"/>
</dbReference>
<sequence length="580" mass="64245">MNETLAREIPLHLREFVSTQNYEAYSPVDHAVWRYVMRQNHAFLEGRAHPAFVKGLKGSDIAIEKIPKVSQMNEALGKIGWGAVIVDGLIPGTAFFDLQAHGLLPIATDIRKISNIEYTPAPDILHEAAGHAPILFDDTYSEFVKKIGAAGAKAFATKEEHEAFEAVRQLTIIKESAESTEEEIEKAERLVKEKQAAVEENSEAEQISRLFWWTVEFGLIGEIGKPLVYGAGLLSSVGESKACLSDEVKKLPFSVEQCIKTPYDVTTMQKQLFVCQSFDELIQAVDVFSETMAFRIGGASSVRKAIKSEKLATIEYSSGLQVSGVFSDLRTDHEEDPIFIRTNGETALAFQNKELTGHSRNVHHHGFGAPVGKLRGEIALESLSQEELDAMGIAVGKRVELPFMSGIHLQGDVSDLVMKDGKAILISFVGCTVKAGEEILFHPDWGIFDMPVGSEIVSAYPGAADHSSFIPGEGEESEPAAADFPVLGELDLLYQEVRDIREGSRWSAAEVTHIEEVIQRLRDDFQEEWLLRLEIIEILIQKDSQHAEAERLKMELEQLSRRPELTRLIENGLALIPAIA</sequence>
<reference evidence="10 11" key="1">
    <citation type="submission" date="2019-08" db="EMBL/GenBank/DDBJ databases">
        <title>Bacillus genomes from the desert of Cuatro Cienegas, Coahuila.</title>
        <authorList>
            <person name="Olmedo-Alvarez G."/>
        </authorList>
    </citation>
    <scope>NUCLEOTIDE SEQUENCE [LARGE SCALE GENOMIC DNA]</scope>
    <source>
        <strain evidence="10 11">CH128b_4D</strain>
    </source>
</reference>
<accession>A0A5D4MAR1</accession>
<comment type="caution">
    <text evidence="10">The sequence shown here is derived from an EMBL/GenBank/DDBJ whole genome shotgun (WGS) entry which is preliminary data.</text>
</comment>
<feature type="domain" description="Biopterin-dependent aromatic amino acid hydroxylase family profile" evidence="9">
    <location>
        <begin position="1"/>
        <end position="342"/>
    </location>
</feature>
<dbReference type="Pfam" id="PF00351">
    <property type="entry name" value="Biopterin_H"/>
    <property type="match status" value="2"/>
</dbReference>
<feature type="binding site" evidence="7">
    <location>
        <position position="216"/>
    </location>
    <ligand>
        <name>Fe cation</name>
        <dbReference type="ChEBI" id="CHEBI:24875"/>
    </ligand>
</feature>
<feature type="coiled-coil region" evidence="8">
    <location>
        <begin position="170"/>
        <end position="207"/>
    </location>
</feature>
<dbReference type="GO" id="GO:0009072">
    <property type="term" value="P:aromatic amino acid metabolic process"/>
    <property type="evidence" value="ECO:0007669"/>
    <property type="project" value="InterPro"/>
</dbReference>
<dbReference type="RefSeq" id="WP_148954617.1">
    <property type="nucleotide sequence ID" value="NZ_VTEG01000014.1"/>
</dbReference>
<feature type="binding site" evidence="7">
    <location>
        <position position="126"/>
    </location>
    <ligand>
        <name>Fe cation</name>
        <dbReference type="ChEBI" id="CHEBI:24875"/>
    </ligand>
</feature>
<proteinExistence type="inferred from homology"/>
<dbReference type="SUPFAM" id="SSF56534">
    <property type="entry name" value="Aromatic aminoacid monoxygenases, catalytic and oligomerization domains"/>
    <property type="match status" value="1"/>
</dbReference>
<comment type="similarity">
    <text evidence="2">Belongs to the biopterin-dependent aromatic amino acid hydroxylase family.</text>
</comment>
<evidence type="ECO:0000256" key="4">
    <source>
        <dbReference type="ARBA" id="ARBA00023002"/>
    </source>
</evidence>
<comment type="cofactor">
    <cofactor evidence="1 7">
        <name>Fe(2+)</name>
        <dbReference type="ChEBI" id="CHEBI:29033"/>
    </cofactor>
</comment>
<dbReference type="Proteomes" id="UP000325182">
    <property type="component" value="Unassembled WGS sequence"/>
</dbReference>
<dbReference type="InterPro" id="IPR036951">
    <property type="entry name" value="ArAA_hydroxylase_sf"/>
</dbReference>
<evidence type="ECO:0000259" key="9">
    <source>
        <dbReference type="PROSITE" id="PS51410"/>
    </source>
</evidence>